<keyword evidence="1" id="KW-0175">Coiled coil</keyword>
<evidence type="ECO:0000256" key="1">
    <source>
        <dbReference type="SAM" id="Coils"/>
    </source>
</evidence>
<reference evidence="3" key="1">
    <citation type="journal article" date="2014" name="Front. Microbiol.">
        <title>High frequency of phylogenetically diverse reductive dehalogenase-homologous genes in deep subseafloor sedimentary metagenomes.</title>
        <authorList>
            <person name="Kawai M."/>
            <person name="Futagami T."/>
            <person name="Toyoda A."/>
            <person name="Takaki Y."/>
            <person name="Nishi S."/>
            <person name="Hori S."/>
            <person name="Arai W."/>
            <person name="Tsubouchi T."/>
            <person name="Morono Y."/>
            <person name="Uchiyama I."/>
            <person name="Ito T."/>
            <person name="Fujiyama A."/>
            <person name="Inagaki F."/>
            <person name="Takami H."/>
        </authorList>
    </citation>
    <scope>NUCLEOTIDE SEQUENCE</scope>
    <source>
        <strain evidence="3">Expedition CK06-06</strain>
    </source>
</reference>
<feature type="coiled-coil region" evidence="1">
    <location>
        <begin position="188"/>
        <end position="246"/>
    </location>
</feature>
<accession>X0TLB0</accession>
<proteinExistence type="predicted"/>
<feature type="non-terminal residue" evidence="3">
    <location>
        <position position="258"/>
    </location>
</feature>
<evidence type="ECO:0000313" key="3">
    <source>
        <dbReference type="EMBL" id="GAF94009.1"/>
    </source>
</evidence>
<keyword evidence="2" id="KW-1133">Transmembrane helix</keyword>
<dbReference type="EMBL" id="BARS01019721">
    <property type="protein sequence ID" value="GAF94009.1"/>
    <property type="molecule type" value="Genomic_DNA"/>
</dbReference>
<protein>
    <submittedName>
        <fullName evidence="3">Uncharacterized protein</fullName>
    </submittedName>
</protein>
<keyword evidence="2" id="KW-0472">Membrane</keyword>
<gene>
    <name evidence="3" type="ORF">S01H1_31906</name>
</gene>
<organism evidence="3">
    <name type="scientific">marine sediment metagenome</name>
    <dbReference type="NCBI Taxonomy" id="412755"/>
    <lineage>
        <taxon>unclassified sequences</taxon>
        <taxon>metagenomes</taxon>
        <taxon>ecological metagenomes</taxon>
    </lineage>
</organism>
<name>X0TLB0_9ZZZZ</name>
<comment type="caution">
    <text evidence="3">The sequence shown here is derived from an EMBL/GenBank/DDBJ whole genome shotgun (WGS) entry which is preliminary data.</text>
</comment>
<feature type="transmembrane region" description="Helical" evidence="2">
    <location>
        <begin position="111"/>
        <end position="133"/>
    </location>
</feature>
<evidence type="ECO:0000256" key="2">
    <source>
        <dbReference type="SAM" id="Phobius"/>
    </source>
</evidence>
<keyword evidence="2" id="KW-0812">Transmembrane</keyword>
<dbReference type="AlphaFoldDB" id="X0TLB0"/>
<sequence>MKSKCLSSNIRGVKEGFSTVTPVKSTNTNEIKSLGSMQNSLNNTLQSEQDILKTIQGSITKSQEEQLQKCLKAQDPNADPAKKRAYLLGCIQKQLATAEATARIGKAPFPILAGLGDFLLGALAATALLAIVLSMPGSIFAMADAMALAEESAGLADAAANIAAAAAEAAETASLQAQAILEAAEAGGEAAAEAIQEASEAVEQAAENLKAAYNEADRLKDAADRIRQWKDNMQAALKDLQNAQQMFGDSFSDIPEDL</sequence>